<organism evidence="1">
    <name type="scientific">Mytilinidion resinicola</name>
    <dbReference type="NCBI Taxonomy" id="574789"/>
    <lineage>
        <taxon>Eukaryota</taxon>
        <taxon>Fungi</taxon>
        <taxon>Dikarya</taxon>
        <taxon>Ascomycota</taxon>
        <taxon>Pezizomycotina</taxon>
        <taxon>Dothideomycetes</taxon>
        <taxon>Pleosporomycetidae</taxon>
        <taxon>Mytilinidiales</taxon>
        <taxon>Mytilinidiaceae</taxon>
        <taxon>Mytilinidion</taxon>
    </lineage>
</organism>
<dbReference type="PANTHER" id="PTHR40780:SF2">
    <property type="entry name" value="DUF3669 DOMAIN-CONTAINING PROTEIN"/>
    <property type="match status" value="1"/>
</dbReference>
<dbReference type="AlphaFoldDB" id="A0A6A6Z9X5"/>
<evidence type="ECO:0000313" key="2">
    <source>
        <dbReference type="Proteomes" id="UP000504636"/>
    </source>
</evidence>
<dbReference type="RefSeq" id="XP_033584048.1">
    <property type="nucleotide sequence ID" value="XM_033718555.1"/>
</dbReference>
<dbReference type="PANTHER" id="PTHR40780">
    <property type="entry name" value="DUF3669 DOMAIN-CONTAINING PROTEIN"/>
    <property type="match status" value="1"/>
</dbReference>
<reference evidence="3" key="3">
    <citation type="submission" date="2025-04" db="UniProtKB">
        <authorList>
            <consortium name="RefSeq"/>
        </authorList>
    </citation>
    <scope>IDENTIFICATION</scope>
    <source>
        <strain evidence="3">CBS 304.34</strain>
    </source>
</reference>
<protein>
    <recommendedName>
        <fullName evidence="4">DUF3669 domain-containing protein</fullName>
    </recommendedName>
</protein>
<reference evidence="1 3" key="1">
    <citation type="journal article" date="2020" name="Stud. Mycol.">
        <title>101 Dothideomycetes genomes: a test case for predicting lifestyles and emergence of pathogens.</title>
        <authorList>
            <person name="Haridas S."/>
            <person name="Albert R."/>
            <person name="Binder M."/>
            <person name="Bloem J."/>
            <person name="Labutti K."/>
            <person name="Salamov A."/>
            <person name="Andreopoulos B."/>
            <person name="Baker S."/>
            <person name="Barry K."/>
            <person name="Bills G."/>
            <person name="Bluhm B."/>
            <person name="Cannon C."/>
            <person name="Castanera R."/>
            <person name="Culley D."/>
            <person name="Daum C."/>
            <person name="Ezra D."/>
            <person name="Gonzalez J."/>
            <person name="Henrissat B."/>
            <person name="Kuo A."/>
            <person name="Liang C."/>
            <person name="Lipzen A."/>
            <person name="Lutzoni F."/>
            <person name="Magnuson J."/>
            <person name="Mondo S."/>
            <person name="Nolan M."/>
            <person name="Ohm R."/>
            <person name="Pangilinan J."/>
            <person name="Park H.-J."/>
            <person name="Ramirez L."/>
            <person name="Alfaro M."/>
            <person name="Sun H."/>
            <person name="Tritt A."/>
            <person name="Yoshinaga Y."/>
            <person name="Zwiers L.-H."/>
            <person name="Turgeon B."/>
            <person name="Goodwin S."/>
            <person name="Spatafora J."/>
            <person name="Crous P."/>
            <person name="Grigoriev I."/>
        </authorList>
    </citation>
    <scope>NUCLEOTIDE SEQUENCE</scope>
    <source>
        <strain evidence="1 3">CBS 304.34</strain>
    </source>
</reference>
<dbReference type="GeneID" id="54459448"/>
<evidence type="ECO:0008006" key="4">
    <source>
        <dbReference type="Google" id="ProtNLM"/>
    </source>
</evidence>
<accession>A0A6A6Z9X5</accession>
<name>A0A6A6Z9X5_9PEZI</name>
<dbReference type="EMBL" id="MU003692">
    <property type="protein sequence ID" value="KAF2817084.1"/>
    <property type="molecule type" value="Genomic_DNA"/>
</dbReference>
<evidence type="ECO:0000313" key="3">
    <source>
        <dbReference type="RefSeq" id="XP_033584048.1"/>
    </source>
</evidence>
<sequence>METLGLDLDVFAQALARAHAVIHWAARLDGDDIEFVLGTSITSSGQGSVQNRAVKLYVLDFGRCQPIKLDEDGCGTDYERAVYPPAFNEEREGPAIVEYL</sequence>
<gene>
    <name evidence="1 3" type="ORF">BDZ99DRAFT_456879</name>
</gene>
<proteinExistence type="predicted"/>
<keyword evidence="2" id="KW-1185">Reference proteome</keyword>
<reference evidence="3" key="2">
    <citation type="submission" date="2020-04" db="EMBL/GenBank/DDBJ databases">
        <authorList>
            <consortium name="NCBI Genome Project"/>
        </authorList>
    </citation>
    <scope>NUCLEOTIDE SEQUENCE</scope>
    <source>
        <strain evidence="3">CBS 304.34</strain>
    </source>
</reference>
<dbReference type="OrthoDB" id="2993351at2759"/>
<dbReference type="Proteomes" id="UP000504636">
    <property type="component" value="Unplaced"/>
</dbReference>
<evidence type="ECO:0000313" key="1">
    <source>
        <dbReference type="EMBL" id="KAF2817084.1"/>
    </source>
</evidence>